<dbReference type="EMBL" id="JABYQV010000008">
    <property type="protein sequence ID" value="NVP31726.1"/>
    <property type="molecule type" value="Genomic_DNA"/>
</dbReference>
<dbReference type="AlphaFoldDB" id="A0A7Y7USH0"/>
<accession>A0A7Y7USH0</accession>
<dbReference type="EMBL" id="JABEOV010000021">
    <property type="protein sequence ID" value="NNG54697.1"/>
    <property type="molecule type" value="Genomic_DNA"/>
</dbReference>
<dbReference type="GeneID" id="78485322"/>
<evidence type="ECO:0000313" key="4">
    <source>
        <dbReference type="Proteomes" id="UP000557656"/>
    </source>
</evidence>
<dbReference type="RefSeq" id="WP_061779326.1">
    <property type="nucleotide sequence ID" value="NZ_JABEOV010000021.1"/>
</dbReference>
<evidence type="ECO:0000313" key="2">
    <source>
        <dbReference type="EMBL" id="NVP31726.1"/>
    </source>
</evidence>
<evidence type="ECO:0000313" key="1">
    <source>
        <dbReference type="EMBL" id="NNG54697.1"/>
    </source>
</evidence>
<sequence>MRPIFLLTLSLGMPLAFGLGLLVARPASRPRPTEQDIARMQTDGDAVLPPLWRTLFRERPWLKAIRRRGYIYCNRHGAIDIGCAREQDEAMQGMIFALMTSKWQQGMTDRNQLSQREFEVARDPALRSKVIRYCARLYDDHGSEDARLLAICLGNLSDYSLLVPIPVP</sequence>
<reference evidence="3 4" key="1">
    <citation type="submission" date="2020-05" db="EMBL/GenBank/DDBJ databases">
        <title>Draft Genome Sequences of Sphingomonas sp. Isolated from the International Space Station.</title>
        <authorList>
            <person name="Bijlani S."/>
            <person name="Singh N.K."/>
            <person name="Mason C.E."/>
            <person name="Wang C.C."/>
            <person name="Venkateswaran K."/>
        </authorList>
    </citation>
    <scope>NUCLEOTIDE SEQUENCE [LARGE SCALE GENOMIC DNA]</scope>
    <source>
        <strain evidence="1 4">IIF7SW-B5</strain>
        <strain evidence="2">ISS-IIF7SWP</strain>
    </source>
</reference>
<protein>
    <submittedName>
        <fullName evidence="2">Uncharacterized protein</fullName>
    </submittedName>
</protein>
<proteinExistence type="predicted"/>
<comment type="caution">
    <text evidence="2">The sequence shown here is derived from an EMBL/GenBank/DDBJ whole genome shotgun (WGS) entry which is preliminary data.</text>
</comment>
<keyword evidence="4" id="KW-1185">Reference proteome</keyword>
<dbReference type="Proteomes" id="UP000557656">
    <property type="component" value="Unassembled WGS sequence"/>
</dbReference>
<gene>
    <name evidence="1" type="ORF">HKX05_15210</name>
    <name evidence="2" type="ORF">HLV41_11795</name>
</gene>
<name>A0A7Y7USH0_9SPHN</name>
<evidence type="ECO:0000313" key="3">
    <source>
        <dbReference type="Proteomes" id="UP000531581"/>
    </source>
</evidence>
<dbReference type="Proteomes" id="UP000531581">
    <property type="component" value="Unassembled WGS sequence"/>
</dbReference>
<organism evidence="2 3">
    <name type="scientific">Sphingomonas sanguinis</name>
    <dbReference type="NCBI Taxonomy" id="33051"/>
    <lineage>
        <taxon>Bacteria</taxon>
        <taxon>Pseudomonadati</taxon>
        <taxon>Pseudomonadota</taxon>
        <taxon>Alphaproteobacteria</taxon>
        <taxon>Sphingomonadales</taxon>
        <taxon>Sphingomonadaceae</taxon>
        <taxon>Sphingomonas</taxon>
    </lineage>
</organism>